<sequence>FQVGTNNINDPEEFVKIINLNYKKVDDFALKIDEIDTWIM</sequence>
<accession>X1ULQ4</accession>
<dbReference type="EMBL" id="BARW01043201">
    <property type="protein sequence ID" value="GAJ18403.1"/>
    <property type="molecule type" value="Genomic_DNA"/>
</dbReference>
<feature type="non-terminal residue" evidence="1">
    <location>
        <position position="1"/>
    </location>
</feature>
<name>X1ULQ4_9ZZZZ</name>
<comment type="caution">
    <text evidence="1">The sequence shown here is derived from an EMBL/GenBank/DDBJ whole genome shotgun (WGS) entry which is preliminary data.</text>
</comment>
<organism evidence="1">
    <name type="scientific">marine sediment metagenome</name>
    <dbReference type="NCBI Taxonomy" id="412755"/>
    <lineage>
        <taxon>unclassified sequences</taxon>
        <taxon>metagenomes</taxon>
        <taxon>ecological metagenomes</taxon>
    </lineage>
</organism>
<dbReference type="AlphaFoldDB" id="X1ULQ4"/>
<reference evidence="1" key="1">
    <citation type="journal article" date="2014" name="Front. Microbiol.">
        <title>High frequency of phylogenetically diverse reductive dehalogenase-homologous genes in deep subseafloor sedimentary metagenomes.</title>
        <authorList>
            <person name="Kawai M."/>
            <person name="Futagami T."/>
            <person name="Toyoda A."/>
            <person name="Takaki Y."/>
            <person name="Nishi S."/>
            <person name="Hori S."/>
            <person name="Arai W."/>
            <person name="Tsubouchi T."/>
            <person name="Morono Y."/>
            <person name="Uchiyama I."/>
            <person name="Ito T."/>
            <person name="Fujiyama A."/>
            <person name="Inagaki F."/>
            <person name="Takami H."/>
        </authorList>
    </citation>
    <scope>NUCLEOTIDE SEQUENCE</scope>
    <source>
        <strain evidence="1">Expedition CK06-06</strain>
    </source>
</reference>
<gene>
    <name evidence="1" type="ORF">S12H4_63454</name>
</gene>
<protein>
    <submittedName>
        <fullName evidence="1">Uncharacterized protein</fullName>
    </submittedName>
</protein>
<evidence type="ECO:0000313" key="1">
    <source>
        <dbReference type="EMBL" id="GAJ18403.1"/>
    </source>
</evidence>
<feature type="non-terminal residue" evidence="1">
    <location>
        <position position="40"/>
    </location>
</feature>
<proteinExistence type="predicted"/>